<keyword evidence="13" id="KW-0732">Signal</keyword>
<dbReference type="OrthoDB" id="129121at2759"/>
<feature type="signal peptide" evidence="13">
    <location>
        <begin position="1"/>
        <end position="25"/>
    </location>
</feature>
<dbReference type="GO" id="GO:0042421">
    <property type="term" value="P:norepinephrine biosynthetic process"/>
    <property type="evidence" value="ECO:0007669"/>
    <property type="project" value="TreeGrafter"/>
</dbReference>
<dbReference type="AlphaFoldDB" id="A0A9P0D3Q2"/>
<dbReference type="Gene3D" id="2.60.120.310">
    <property type="entry name" value="Copper type II, ascorbate-dependent monooxygenase, N-terminal domain"/>
    <property type="match status" value="1"/>
</dbReference>
<accession>A0A9P0D3Q2</accession>
<keyword evidence="5" id="KW-0479">Metal-binding</keyword>
<evidence type="ECO:0000256" key="9">
    <source>
        <dbReference type="ARBA" id="ARBA00023033"/>
    </source>
</evidence>
<reference evidence="15" key="1">
    <citation type="submission" date="2022-01" db="EMBL/GenBank/DDBJ databases">
        <authorList>
            <person name="King R."/>
        </authorList>
    </citation>
    <scope>NUCLEOTIDE SEQUENCE</scope>
</reference>
<dbReference type="InterPro" id="IPR000323">
    <property type="entry name" value="Cu2_ascorb_mOase_N"/>
</dbReference>
<keyword evidence="9" id="KW-0503">Monooxygenase</keyword>
<evidence type="ECO:0000256" key="5">
    <source>
        <dbReference type="ARBA" id="ARBA00022723"/>
    </source>
</evidence>
<evidence type="ECO:0000313" key="16">
    <source>
        <dbReference type="Proteomes" id="UP001153636"/>
    </source>
</evidence>
<dbReference type="PROSITE" id="PS50836">
    <property type="entry name" value="DOMON"/>
    <property type="match status" value="1"/>
</dbReference>
<comment type="subcellular location">
    <subcellularLocation>
        <location evidence="2">Membrane</location>
        <topology evidence="2">Single-pass membrane protein</topology>
    </subcellularLocation>
</comment>
<dbReference type="InterPro" id="IPR036939">
    <property type="entry name" value="Cu2_ascorb_mOase_N_sf"/>
</dbReference>
<dbReference type="GO" id="GO:0030667">
    <property type="term" value="C:secretory granule membrane"/>
    <property type="evidence" value="ECO:0007669"/>
    <property type="project" value="TreeGrafter"/>
</dbReference>
<dbReference type="FunFam" id="2.60.120.310:FF:000004">
    <property type="entry name" value="DBH-like monooxygenase protein 1"/>
    <property type="match status" value="1"/>
</dbReference>
<evidence type="ECO:0000256" key="7">
    <source>
        <dbReference type="ARBA" id="ARBA00023002"/>
    </source>
</evidence>
<comment type="cofactor">
    <cofactor evidence="1">
        <name>Cu(2+)</name>
        <dbReference type="ChEBI" id="CHEBI:29036"/>
    </cofactor>
</comment>
<dbReference type="SUPFAM" id="SSF49742">
    <property type="entry name" value="PHM/PNGase F"/>
    <property type="match status" value="2"/>
</dbReference>
<dbReference type="Proteomes" id="UP001153636">
    <property type="component" value="Chromosome 4"/>
</dbReference>
<dbReference type="Gene3D" id="2.60.120.230">
    <property type="match status" value="1"/>
</dbReference>
<keyword evidence="7" id="KW-0560">Oxidoreductase</keyword>
<keyword evidence="12" id="KW-0325">Glycoprotein</keyword>
<dbReference type="SMART" id="SM00664">
    <property type="entry name" value="DoH"/>
    <property type="match status" value="1"/>
</dbReference>
<evidence type="ECO:0000256" key="2">
    <source>
        <dbReference type="ARBA" id="ARBA00004167"/>
    </source>
</evidence>
<dbReference type="GO" id="GO:0042420">
    <property type="term" value="P:dopamine catabolic process"/>
    <property type="evidence" value="ECO:0007669"/>
    <property type="project" value="TreeGrafter"/>
</dbReference>
<dbReference type="GO" id="GO:0005507">
    <property type="term" value="F:copper ion binding"/>
    <property type="evidence" value="ECO:0007669"/>
    <property type="project" value="InterPro"/>
</dbReference>
<evidence type="ECO:0000256" key="4">
    <source>
        <dbReference type="ARBA" id="ARBA00022692"/>
    </source>
</evidence>
<comment type="similarity">
    <text evidence="3">Belongs to the copper type II ascorbate-dependent monooxygenase family.</text>
</comment>
<keyword evidence="8" id="KW-0186">Copper</keyword>
<keyword evidence="16" id="KW-1185">Reference proteome</keyword>
<dbReference type="GO" id="GO:0004500">
    <property type="term" value="F:dopamine beta-monooxygenase activity"/>
    <property type="evidence" value="ECO:0007669"/>
    <property type="project" value="InterPro"/>
</dbReference>
<dbReference type="GO" id="GO:0005615">
    <property type="term" value="C:extracellular space"/>
    <property type="evidence" value="ECO:0007669"/>
    <property type="project" value="TreeGrafter"/>
</dbReference>
<evidence type="ECO:0000256" key="3">
    <source>
        <dbReference type="ARBA" id="ARBA00010676"/>
    </source>
</evidence>
<dbReference type="CDD" id="cd09631">
    <property type="entry name" value="DOMON_DOH"/>
    <property type="match status" value="1"/>
</dbReference>
<evidence type="ECO:0000256" key="8">
    <source>
        <dbReference type="ARBA" id="ARBA00023008"/>
    </source>
</evidence>
<dbReference type="PROSITE" id="PS00084">
    <property type="entry name" value="CU2_MONOOXYGENASE_1"/>
    <property type="match status" value="1"/>
</dbReference>
<dbReference type="PANTHER" id="PTHR10157:SF29">
    <property type="entry name" value="DOPAMINE BETA-HYDROXYLASE"/>
    <property type="match status" value="1"/>
</dbReference>
<gene>
    <name evidence="15" type="ORF">PSYICH_LOCUS10086</name>
</gene>
<sequence>MGKFIHISYVFCAILVGVCIRDVKGSEKKIFNVSLNGDSSINLHWILDYSYSNVIFEIHLPSDYGWFAVGFSDRGNLYPADYCLLWKNVKGKVSLQDTYSTQSGILYLDKHQDCNKFKHHQKGGVTKFTFTRKFDTCDRHDYIIEDGTTHIVWSRGYTHLYQVNAMNISSTENDHGMVRVELLKNTNANSKLPSYVKVLDILVDKVKVPSEETTYWCRVVKLSDDFKRKHHIYQFESHIQEASQGIVHHMEVFHCEAPPDEDIPLYDGNCFAKDRPPRTQVCKRVLAAWAMGAPPFTYPKEAGLPLGGKDFNPYVMLEVHFNNPEHRSGIVDSSGFRLHVSSKLKEMDAGIIELGLEYSDKMAIPPGQSQFSLSGYCTSTCTAMSLPPNGITIFGSQLHTHLTGIRINTRHFDANGNELPELNRDNHYSTHFQEIRRLKRPVKVLPGHSLITRCDYNTDDRENITLGGFSITDEMCVNYIHYYPHCELEVCKSSISDQALKTFFRYMNEWEDQPTSPEKGISENYKSIEWNKMRVQLLDEVYNEAPLSMQCNMSNGDRFPGYWENSHIPPIITSLAPPSRKCEAIRE</sequence>
<organism evidence="15 16">
    <name type="scientific">Psylliodes chrysocephalus</name>
    <dbReference type="NCBI Taxonomy" id="3402493"/>
    <lineage>
        <taxon>Eukaryota</taxon>
        <taxon>Metazoa</taxon>
        <taxon>Ecdysozoa</taxon>
        <taxon>Arthropoda</taxon>
        <taxon>Hexapoda</taxon>
        <taxon>Insecta</taxon>
        <taxon>Pterygota</taxon>
        <taxon>Neoptera</taxon>
        <taxon>Endopterygota</taxon>
        <taxon>Coleoptera</taxon>
        <taxon>Polyphaga</taxon>
        <taxon>Cucujiformia</taxon>
        <taxon>Chrysomeloidea</taxon>
        <taxon>Chrysomelidae</taxon>
        <taxon>Galerucinae</taxon>
        <taxon>Alticini</taxon>
        <taxon>Psylliodes</taxon>
    </lineage>
</organism>
<evidence type="ECO:0000256" key="11">
    <source>
        <dbReference type="ARBA" id="ARBA00023157"/>
    </source>
</evidence>
<keyword evidence="6" id="KW-1133">Transmembrane helix</keyword>
<keyword evidence="10" id="KW-0472">Membrane</keyword>
<evidence type="ECO:0000256" key="1">
    <source>
        <dbReference type="ARBA" id="ARBA00001973"/>
    </source>
</evidence>
<dbReference type="Pfam" id="PF03712">
    <property type="entry name" value="Cu2_monoox_C"/>
    <property type="match status" value="1"/>
</dbReference>
<dbReference type="FunFam" id="2.60.120.230:FF:000001">
    <property type="entry name" value="Monooxygenase, DBH-like 1"/>
    <property type="match status" value="1"/>
</dbReference>
<dbReference type="PANTHER" id="PTHR10157">
    <property type="entry name" value="DOPAMINE BETA HYDROXYLASE RELATED"/>
    <property type="match status" value="1"/>
</dbReference>
<dbReference type="InterPro" id="IPR024548">
    <property type="entry name" value="Cu2_monoox_C"/>
</dbReference>
<feature type="chain" id="PRO_5040228290" description="DOMON domain-containing protein" evidence="13">
    <location>
        <begin position="26"/>
        <end position="587"/>
    </location>
</feature>
<evidence type="ECO:0000313" key="15">
    <source>
        <dbReference type="EMBL" id="CAH1109286.1"/>
    </source>
</evidence>
<dbReference type="InterPro" id="IPR028460">
    <property type="entry name" value="Tbh/DBH"/>
</dbReference>
<dbReference type="InterPro" id="IPR045266">
    <property type="entry name" value="DOH_DOMON"/>
</dbReference>
<evidence type="ECO:0000256" key="13">
    <source>
        <dbReference type="SAM" id="SignalP"/>
    </source>
</evidence>
<protein>
    <recommendedName>
        <fullName evidence="14">DOMON domain-containing protein</fullName>
    </recommendedName>
</protein>
<dbReference type="InterPro" id="IPR000945">
    <property type="entry name" value="DBH-like"/>
</dbReference>
<keyword evidence="11" id="KW-1015">Disulfide bond</keyword>
<dbReference type="InterPro" id="IPR020611">
    <property type="entry name" value="Cu2_ascorb_mOase_CS-1"/>
</dbReference>
<evidence type="ECO:0000256" key="12">
    <source>
        <dbReference type="ARBA" id="ARBA00023180"/>
    </source>
</evidence>
<dbReference type="GO" id="GO:0006589">
    <property type="term" value="P:octopamine biosynthetic process"/>
    <property type="evidence" value="ECO:0007669"/>
    <property type="project" value="TreeGrafter"/>
</dbReference>
<evidence type="ECO:0000256" key="6">
    <source>
        <dbReference type="ARBA" id="ARBA00022989"/>
    </source>
</evidence>
<keyword evidence="4" id="KW-0812">Transmembrane</keyword>
<feature type="domain" description="DOMON" evidence="14">
    <location>
        <begin position="39"/>
        <end position="156"/>
    </location>
</feature>
<name>A0A9P0D3Q2_9CUCU</name>
<dbReference type="PRINTS" id="PR00767">
    <property type="entry name" value="DBMONOXGNASE"/>
</dbReference>
<dbReference type="Pfam" id="PF03351">
    <property type="entry name" value="DOMON"/>
    <property type="match status" value="1"/>
</dbReference>
<dbReference type="Pfam" id="PF01082">
    <property type="entry name" value="Cu2_monooxygen"/>
    <property type="match status" value="1"/>
</dbReference>
<proteinExistence type="inferred from homology"/>
<dbReference type="InterPro" id="IPR014784">
    <property type="entry name" value="Cu2_ascorb_mOase-like_C"/>
</dbReference>
<evidence type="ECO:0000256" key="10">
    <source>
        <dbReference type="ARBA" id="ARBA00023136"/>
    </source>
</evidence>
<dbReference type="InterPro" id="IPR005018">
    <property type="entry name" value="DOMON_domain"/>
</dbReference>
<evidence type="ECO:0000259" key="14">
    <source>
        <dbReference type="PROSITE" id="PS50836"/>
    </source>
</evidence>
<dbReference type="EMBL" id="OV651816">
    <property type="protein sequence ID" value="CAH1109286.1"/>
    <property type="molecule type" value="Genomic_DNA"/>
</dbReference>
<dbReference type="InterPro" id="IPR008977">
    <property type="entry name" value="PHM/PNGase_F_dom_sf"/>
</dbReference>